<dbReference type="InterPro" id="IPR045296">
    <property type="entry name" value="Complex1_LYR_ETFRF1_LYRM5"/>
</dbReference>
<dbReference type="PANTHER" id="PTHR21024:SF0">
    <property type="entry name" value="ELECTRON TRANSFER FLAVOPROTEIN REGULATORY FACTOR 1"/>
    <property type="match status" value="1"/>
</dbReference>
<dbReference type="GO" id="GO:0022904">
    <property type="term" value="P:respiratory electron transport chain"/>
    <property type="evidence" value="ECO:0007669"/>
    <property type="project" value="TreeGrafter"/>
</dbReference>
<name>A0A292PXD5_9PEZI</name>
<dbReference type="GO" id="GO:0090324">
    <property type="term" value="P:negative regulation of oxidative phosphorylation"/>
    <property type="evidence" value="ECO:0007669"/>
    <property type="project" value="InterPro"/>
</dbReference>
<dbReference type="PANTHER" id="PTHR21024">
    <property type="entry name" value="GROWTH HORMONE-INDUCIBLE SOLUBLE PROTEIN-RELATED"/>
    <property type="match status" value="1"/>
</dbReference>
<protein>
    <recommendedName>
        <fullName evidence="4">Mitochondrial zinc maintenance protein 1, mitochondrial</fullName>
    </recommendedName>
</protein>
<dbReference type="Proteomes" id="UP001412239">
    <property type="component" value="Unassembled WGS sequence"/>
</dbReference>
<dbReference type="GO" id="GO:0005739">
    <property type="term" value="C:mitochondrion"/>
    <property type="evidence" value="ECO:0007669"/>
    <property type="project" value="TreeGrafter"/>
</dbReference>
<dbReference type="InterPro" id="IPR052000">
    <property type="entry name" value="ETFRF1"/>
</dbReference>
<gene>
    <name evidence="2" type="ORF">GSTUAT00003669001</name>
</gene>
<dbReference type="Pfam" id="PF13233">
    <property type="entry name" value="Complex1_LYR_2"/>
    <property type="match status" value="1"/>
</dbReference>
<keyword evidence="3" id="KW-1185">Reference proteome</keyword>
<dbReference type="EMBL" id="LN890998">
    <property type="protein sequence ID" value="CUS12219.1"/>
    <property type="molecule type" value="Genomic_DNA"/>
</dbReference>
<evidence type="ECO:0008006" key="4">
    <source>
        <dbReference type="Google" id="ProtNLM"/>
    </source>
</evidence>
<reference evidence="2" key="1">
    <citation type="submission" date="2015-10" db="EMBL/GenBank/DDBJ databases">
        <authorList>
            <person name="Regsiter A."/>
            <person name="william w."/>
        </authorList>
    </citation>
    <scope>NUCLEOTIDE SEQUENCE</scope>
    <source>
        <strain evidence="2">Montdore</strain>
    </source>
</reference>
<comment type="similarity">
    <text evidence="1">Belongs to the complex I LYR family.</text>
</comment>
<evidence type="ECO:0000313" key="2">
    <source>
        <dbReference type="EMBL" id="CUS12219.1"/>
    </source>
</evidence>
<dbReference type="AlphaFoldDB" id="A0A292PXD5"/>
<organism evidence="2 3">
    <name type="scientific">Tuber aestivum</name>
    <name type="common">summer truffle</name>
    <dbReference type="NCBI Taxonomy" id="59557"/>
    <lineage>
        <taxon>Eukaryota</taxon>
        <taxon>Fungi</taxon>
        <taxon>Dikarya</taxon>
        <taxon>Ascomycota</taxon>
        <taxon>Pezizomycotina</taxon>
        <taxon>Pezizomycetes</taxon>
        <taxon>Pezizales</taxon>
        <taxon>Tuberaceae</taxon>
        <taxon>Tuber</taxon>
    </lineage>
</organism>
<proteinExistence type="inferred from homology"/>
<evidence type="ECO:0000313" key="3">
    <source>
        <dbReference type="Proteomes" id="UP001412239"/>
    </source>
</evidence>
<sequence>MSLRYEVKRIYRDLLYLGREYPLGYDYFRPRCHQAFMSQAGETDPEKVREGIQQAEYVKKEIEALYRLKKYRALKQSYG</sequence>
<accession>A0A292PXD5</accession>
<evidence type="ECO:0000256" key="1">
    <source>
        <dbReference type="ARBA" id="ARBA00009508"/>
    </source>
</evidence>
<dbReference type="CDD" id="cd20265">
    <property type="entry name" value="Complex1_LYR_ETFRF1_LYRM5"/>
    <property type="match status" value="1"/>
</dbReference>